<feature type="transmembrane region" description="Helical" evidence="1">
    <location>
        <begin position="68"/>
        <end position="88"/>
    </location>
</feature>
<feature type="transmembrane region" description="Helical" evidence="1">
    <location>
        <begin position="95"/>
        <end position="120"/>
    </location>
</feature>
<accession>A0A1F5DLL6</accession>
<gene>
    <name evidence="2" type="ORF">A2V71_02315</name>
</gene>
<evidence type="ECO:0000313" key="2">
    <source>
        <dbReference type="EMBL" id="OGD55964.1"/>
    </source>
</evidence>
<feature type="transmembrane region" description="Helical" evidence="1">
    <location>
        <begin position="126"/>
        <end position="146"/>
    </location>
</feature>
<protein>
    <recommendedName>
        <fullName evidence="4">Rod shape-determining protein MreD</fullName>
    </recommendedName>
</protein>
<sequence>MIKLIVKIFLIILAALFQVVLMPLLSIKGIWPNLILVGLVVLTLLDFRNDGLLVAGLGGIFLDFVGPFFFGFYTFIFIGLWFLIIILSKRFFSEVNLLIIIFMTFFSSSLLGILSCFALGRLPDWLVLIEGGYGAFLSLFFFLILMSANKSGPIVKLGKI</sequence>
<evidence type="ECO:0008006" key="4">
    <source>
        <dbReference type="Google" id="ProtNLM"/>
    </source>
</evidence>
<feature type="transmembrane region" description="Helical" evidence="1">
    <location>
        <begin position="6"/>
        <end position="27"/>
    </location>
</feature>
<organism evidence="2 3">
    <name type="scientific">Candidatus Berkelbacteria bacterium RBG_13_40_8</name>
    <dbReference type="NCBI Taxonomy" id="1797467"/>
    <lineage>
        <taxon>Bacteria</taxon>
        <taxon>Candidatus Berkelbacteria</taxon>
    </lineage>
</organism>
<reference evidence="2 3" key="1">
    <citation type="journal article" date="2016" name="Nat. Commun.">
        <title>Thousands of microbial genomes shed light on interconnected biogeochemical processes in an aquifer system.</title>
        <authorList>
            <person name="Anantharaman K."/>
            <person name="Brown C.T."/>
            <person name="Hug L.A."/>
            <person name="Sharon I."/>
            <person name="Castelle C.J."/>
            <person name="Probst A.J."/>
            <person name="Thomas B.C."/>
            <person name="Singh A."/>
            <person name="Wilkins M.J."/>
            <person name="Karaoz U."/>
            <person name="Brodie E.L."/>
            <person name="Williams K.H."/>
            <person name="Hubbard S.S."/>
            <person name="Banfield J.F."/>
        </authorList>
    </citation>
    <scope>NUCLEOTIDE SEQUENCE [LARGE SCALE GENOMIC DNA]</scope>
</reference>
<proteinExistence type="predicted"/>
<keyword evidence="1" id="KW-0812">Transmembrane</keyword>
<dbReference type="Proteomes" id="UP000178764">
    <property type="component" value="Unassembled WGS sequence"/>
</dbReference>
<keyword evidence="1" id="KW-0472">Membrane</keyword>
<comment type="caution">
    <text evidence="2">The sequence shown here is derived from an EMBL/GenBank/DDBJ whole genome shotgun (WGS) entry which is preliminary data.</text>
</comment>
<evidence type="ECO:0000313" key="3">
    <source>
        <dbReference type="Proteomes" id="UP000178764"/>
    </source>
</evidence>
<name>A0A1F5DLL6_9BACT</name>
<evidence type="ECO:0000256" key="1">
    <source>
        <dbReference type="SAM" id="Phobius"/>
    </source>
</evidence>
<dbReference type="AlphaFoldDB" id="A0A1F5DLL6"/>
<keyword evidence="1" id="KW-1133">Transmembrane helix</keyword>
<dbReference type="EMBL" id="MEZT01000033">
    <property type="protein sequence ID" value="OGD55964.1"/>
    <property type="molecule type" value="Genomic_DNA"/>
</dbReference>